<gene>
    <name evidence="8" type="ORF">J2W55_005280</name>
</gene>
<proteinExistence type="inferred from homology"/>
<keyword evidence="5" id="KW-0998">Cell outer membrane</keyword>
<evidence type="ECO:0000313" key="9">
    <source>
        <dbReference type="Proteomes" id="UP001247620"/>
    </source>
</evidence>
<protein>
    <recommendedName>
        <fullName evidence="10">Starch-binding associating with outer membrane</fullName>
    </recommendedName>
</protein>
<name>A0ABU1TJ32_9SPHI</name>
<evidence type="ECO:0000256" key="3">
    <source>
        <dbReference type="ARBA" id="ARBA00022729"/>
    </source>
</evidence>
<evidence type="ECO:0000259" key="7">
    <source>
        <dbReference type="Pfam" id="PF14322"/>
    </source>
</evidence>
<evidence type="ECO:0000313" key="8">
    <source>
        <dbReference type="EMBL" id="MDR6945408.1"/>
    </source>
</evidence>
<evidence type="ECO:0000259" key="6">
    <source>
        <dbReference type="Pfam" id="PF07980"/>
    </source>
</evidence>
<evidence type="ECO:0008006" key="10">
    <source>
        <dbReference type="Google" id="ProtNLM"/>
    </source>
</evidence>
<dbReference type="Pfam" id="PF14322">
    <property type="entry name" value="SusD-like_3"/>
    <property type="match status" value="1"/>
</dbReference>
<evidence type="ECO:0000256" key="2">
    <source>
        <dbReference type="ARBA" id="ARBA00006275"/>
    </source>
</evidence>
<dbReference type="InterPro" id="IPR033985">
    <property type="entry name" value="SusD-like_N"/>
</dbReference>
<sequence length="564" mass="62654">MCLRHFSKIKFIIFFAVVAVGCKKIDLTPKDRYTDDNFWQVNANAFNALATCYSQQISGGQPGSSSAAQAYFYNEALSDNAFCPLDVNVGTPTQISSGSDANFNPGINRVKYEWGSYYTNIRSCNLFLENIDKNTTLGATLIGRMKGEARYLRAHALFRLTNFFGDVPLITKVLTPEEAKVIAKTPKADVVKFILSELDAAAAALPKKEDLAAADRGRVTKGAAKAMKARVLLYNNQWAECAAVCEDLMNNQAENGTYALQASFPDIFSATNKYNSEVIADLGYQQPDRTWGDWGDFGPFYTGPGATASSVSNLVPTQDLVESFLTLDGKNIFEPGSGYDENNAPYANRDPRLGYTVVYDKYVWVNNLGNSQVIYIKPGTAPDPTNKKNEAGPTATTSGYYWRKYYDPTAPKGTFSSGENLIIQRWAEVLLMEAEAKTMLGQMDAAVWDKTIKPLRVRAGFTKNTALNYPGNTTMKMIDQVRNERRCELAFESLRYDDIKRWKIAETVLNHQPGNEVRGAKFAAGNTAFIKLVVRTFNPAKHYLWPIPTESLQTDPNLTQNPGW</sequence>
<keyword evidence="3" id="KW-0732">Signal</keyword>
<keyword evidence="9" id="KW-1185">Reference proteome</keyword>
<comment type="similarity">
    <text evidence="2">Belongs to the SusD family.</text>
</comment>
<comment type="caution">
    <text evidence="8">The sequence shown here is derived from an EMBL/GenBank/DDBJ whole genome shotgun (WGS) entry which is preliminary data.</text>
</comment>
<organism evidence="8 9">
    <name type="scientific">Mucilaginibacter pocheonensis</name>
    <dbReference type="NCBI Taxonomy" id="398050"/>
    <lineage>
        <taxon>Bacteria</taxon>
        <taxon>Pseudomonadati</taxon>
        <taxon>Bacteroidota</taxon>
        <taxon>Sphingobacteriia</taxon>
        <taxon>Sphingobacteriales</taxon>
        <taxon>Sphingobacteriaceae</taxon>
        <taxon>Mucilaginibacter</taxon>
    </lineage>
</organism>
<evidence type="ECO:0000256" key="1">
    <source>
        <dbReference type="ARBA" id="ARBA00004442"/>
    </source>
</evidence>
<dbReference type="SUPFAM" id="SSF48452">
    <property type="entry name" value="TPR-like"/>
    <property type="match status" value="1"/>
</dbReference>
<dbReference type="InterPro" id="IPR012944">
    <property type="entry name" value="SusD_RagB_dom"/>
</dbReference>
<dbReference type="Proteomes" id="UP001247620">
    <property type="component" value="Unassembled WGS sequence"/>
</dbReference>
<feature type="domain" description="SusD-like N-terminal" evidence="7">
    <location>
        <begin position="111"/>
        <end position="233"/>
    </location>
</feature>
<accession>A0ABU1TJ32</accession>
<dbReference type="PROSITE" id="PS51257">
    <property type="entry name" value="PROKAR_LIPOPROTEIN"/>
    <property type="match status" value="1"/>
</dbReference>
<evidence type="ECO:0000256" key="5">
    <source>
        <dbReference type="ARBA" id="ARBA00023237"/>
    </source>
</evidence>
<dbReference type="RefSeq" id="WP_310103427.1">
    <property type="nucleotide sequence ID" value="NZ_JAVDUU010000006.1"/>
</dbReference>
<dbReference type="InterPro" id="IPR011990">
    <property type="entry name" value="TPR-like_helical_dom_sf"/>
</dbReference>
<keyword evidence="4" id="KW-0472">Membrane</keyword>
<comment type="subcellular location">
    <subcellularLocation>
        <location evidence="1">Cell outer membrane</location>
    </subcellularLocation>
</comment>
<reference evidence="8 9" key="1">
    <citation type="submission" date="2023-07" db="EMBL/GenBank/DDBJ databases">
        <title>Sorghum-associated microbial communities from plants grown in Nebraska, USA.</title>
        <authorList>
            <person name="Schachtman D."/>
        </authorList>
    </citation>
    <scope>NUCLEOTIDE SEQUENCE [LARGE SCALE GENOMIC DNA]</scope>
    <source>
        <strain evidence="8 9">3262</strain>
    </source>
</reference>
<dbReference type="EMBL" id="JAVDUU010000006">
    <property type="protein sequence ID" value="MDR6945408.1"/>
    <property type="molecule type" value="Genomic_DNA"/>
</dbReference>
<dbReference type="Pfam" id="PF07980">
    <property type="entry name" value="SusD_RagB"/>
    <property type="match status" value="1"/>
</dbReference>
<evidence type="ECO:0000256" key="4">
    <source>
        <dbReference type="ARBA" id="ARBA00023136"/>
    </source>
</evidence>
<dbReference type="Gene3D" id="1.25.40.390">
    <property type="match status" value="1"/>
</dbReference>
<feature type="domain" description="RagB/SusD" evidence="6">
    <location>
        <begin position="277"/>
        <end position="564"/>
    </location>
</feature>